<evidence type="ECO:0000256" key="2">
    <source>
        <dbReference type="ARBA" id="ARBA00049988"/>
    </source>
</evidence>
<gene>
    <name evidence="3" type="ORF">IG616_13890</name>
</gene>
<dbReference type="PANTHER" id="PTHR35401">
    <property type="entry name" value="COPG FAMILY HELIX-TURN-HELIX PROTEIN-RELATED-RELATED"/>
    <property type="match status" value="1"/>
</dbReference>
<dbReference type="SUPFAM" id="SSF47598">
    <property type="entry name" value="Ribbon-helix-helix"/>
    <property type="match status" value="1"/>
</dbReference>
<protein>
    <submittedName>
        <fullName evidence="3">DUF1778 domain-containing protein</fullName>
    </submittedName>
</protein>
<organism evidence="3 4">
    <name type="scientific">Roseibium litorale</name>
    <dbReference type="NCBI Taxonomy" id="2803841"/>
    <lineage>
        <taxon>Bacteria</taxon>
        <taxon>Pseudomonadati</taxon>
        <taxon>Pseudomonadota</taxon>
        <taxon>Alphaproteobacteria</taxon>
        <taxon>Hyphomicrobiales</taxon>
        <taxon>Stappiaceae</taxon>
        <taxon>Roseibium</taxon>
    </lineage>
</organism>
<reference evidence="3 4" key="2">
    <citation type="journal article" date="2021" name="Int. J. Syst. Evol. Microbiol.">
        <title>Roseibium litorale sp. nov., isolated from a tidal flat sediment and proposal for the reclassification of Labrenzia polysiphoniae as Roseibium polysiphoniae comb. nov.</title>
        <authorList>
            <person name="Liu Y."/>
            <person name="Pei T."/>
            <person name="Du J."/>
            <person name="Chao M."/>
            <person name="Deng M.R."/>
            <person name="Zhu H."/>
        </authorList>
    </citation>
    <scope>NUCLEOTIDE SEQUENCE [LARGE SCALE GENOMIC DNA]</scope>
    <source>
        <strain evidence="3 4">4C16A</strain>
    </source>
</reference>
<dbReference type="EMBL" id="JACYXI010000008">
    <property type="protein sequence ID" value="MBD8892635.1"/>
    <property type="molecule type" value="Genomic_DNA"/>
</dbReference>
<accession>A0ABR9CP60</accession>
<dbReference type="Proteomes" id="UP000632063">
    <property type="component" value="Unassembled WGS sequence"/>
</dbReference>
<sequence length="137" mass="14710">MGYWSSPIVIELYVCLAYIVRELTLPATQTKEATILGATDLASSLPEKSDARLNIRTKASIKAAIEKAAELSGMDLSTFTTSAALLRAQDVIAAHERTVLAPVDHAAFFDALERPAAPTEKLLAAAKLHKEMVADSE</sequence>
<reference evidence="4" key="1">
    <citation type="submission" date="2020-09" db="EMBL/GenBank/DDBJ databases">
        <title>The genome sequence of strain Labrenzia suaedae 4C16A.</title>
        <authorList>
            <person name="Liu Y."/>
        </authorList>
    </citation>
    <scope>NUCLEOTIDE SEQUENCE [LARGE SCALE GENOMIC DNA]</scope>
    <source>
        <strain evidence="4">4C16A</strain>
    </source>
</reference>
<dbReference type="InterPro" id="IPR010985">
    <property type="entry name" value="Ribbon_hlx_hlx"/>
</dbReference>
<dbReference type="Gene3D" id="1.20.5.780">
    <property type="entry name" value="Single helix bin"/>
    <property type="match status" value="1"/>
</dbReference>
<dbReference type="InterPro" id="IPR014795">
    <property type="entry name" value="TacA_1-like"/>
</dbReference>
<comment type="similarity">
    <text evidence="2">Belongs to the TacA antitoxin family.</text>
</comment>
<dbReference type="Pfam" id="PF08681">
    <property type="entry name" value="TacA1"/>
    <property type="match status" value="1"/>
</dbReference>
<proteinExistence type="inferred from homology"/>
<evidence type="ECO:0000313" key="4">
    <source>
        <dbReference type="Proteomes" id="UP000632063"/>
    </source>
</evidence>
<comment type="caution">
    <text evidence="3">The sequence shown here is derived from an EMBL/GenBank/DDBJ whole genome shotgun (WGS) entry which is preliminary data.</text>
</comment>
<name>A0ABR9CP60_9HYPH</name>
<keyword evidence="1" id="KW-1277">Toxin-antitoxin system</keyword>
<dbReference type="PANTHER" id="PTHR35401:SF2">
    <property type="entry name" value="ABC-TYPE TRANSPORT SYSTEM"/>
    <property type="match status" value="1"/>
</dbReference>
<keyword evidence="4" id="KW-1185">Reference proteome</keyword>
<evidence type="ECO:0000256" key="1">
    <source>
        <dbReference type="ARBA" id="ARBA00022649"/>
    </source>
</evidence>
<evidence type="ECO:0000313" key="3">
    <source>
        <dbReference type="EMBL" id="MBD8892635.1"/>
    </source>
</evidence>